<dbReference type="EMBL" id="RYER01000025">
    <property type="protein sequence ID" value="RUO12029.1"/>
    <property type="molecule type" value="Genomic_DNA"/>
</dbReference>
<evidence type="ECO:0000313" key="3">
    <source>
        <dbReference type="Proteomes" id="UP000268436"/>
    </source>
</evidence>
<proteinExistence type="predicted"/>
<protein>
    <submittedName>
        <fullName evidence="2">Uncharacterized protein</fullName>
    </submittedName>
</protein>
<dbReference type="Proteomes" id="UP000268436">
    <property type="component" value="Unassembled WGS sequence"/>
</dbReference>
<sequence>MDMMTDLTLQDFNPLSKHVKYAQMPDEPPASTMRSGQSQTVDYHSTAADVHTKHSA</sequence>
<comment type="caution">
    <text evidence="2">The sequence shown here is derived from an EMBL/GenBank/DDBJ whole genome shotgun (WGS) entry which is preliminary data.</text>
</comment>
<dbReference type="RefSeq" id="WP_003656719.1">
    <property type="nucleotide sequence ID" value="NZ_CP007669.1"/>
</dbReference>
<name>A0ABY0BHF5_MORCA</name>
<gene>
    <name evidence="2" type="ORF">EJK54_0726</name>
</gene>
<organism evidence="2 3">
    <name type="scientific">Moraxella catarrhalis</name>
    <name type="common">Branhamella catarrhalis</name>
    <dbReference type="NCBI Taxonomy" id="480"/>
    <lineage>
        <taxon>Bacteria</taxon>
        <taxon>Pseudomonadati</taxon>
        <taxon>Pseudomonadota</taxon>
        <taxon>Gammaproteobacteria</taxon>
        <taxon>Moraxellales</taxon>
        <taxon>Moraxellaceae</taxon>
        <taxon>Moraxella</taxon>
    </lineage>
</organism>
<evidence type="ECO:0000313" key="2">
    <source>
        <dbReference type="EMBL" id="RUO12029.1"/>
    </source>
</evidence>
<accession>A0ABY0BHF5</accession>
<evidence type="ECO:0000256" key="1">
    <source>
        <dbReference type="SAM" id="MobiDB-lite"/>
    </source>
</evidence>
<feature type="region of interest" description="Disordered" evidence="1">
    <location>
        <begin position="24"/>
        <end position="56"/>
    </location>
</feature>
<feature type="compositionally biased region" description="Polar residues" evidence="1">
    <location>
        <begin position="32"/>
        <end position="43"/>
    </location>
</feature>
<reference evidence="2 3" key="1">
    <citation type="submission" date="2018-12" db="EMBL/GenBank/DDBJ databases">
        <title>Persistence of Moraxella catarrhalis in Chronic Obstructive Pulmonary Disease and Regulation of the Hag/MID Adhesin.</title>
        <authorList>
            <person name="Murphy T."/>
            <person name="Zhao X."/>
            <person name="Vyas G."/>
            <person name="Aluvathingal J."/>
            <person name="Nadendla S."/>
            <person name="Tallon L."/>
            <person name="Tettelin H."/>
        </authorList>
    </citation>
    <scope>NUCLEOTIDE SEQUENCE [LARGE SCALE GENOMIC DNA]</scope>
    <source>
        <strain evidence="2 3">173P27B1</strain>
    </source>
</reference>
<keyword evidence="3" id="KW-1185">Reference proteome</keyword>